<dbReference type="PROSITE" id="PS50110">
    <property type="entry name" value="RESPONSE_REGULATORY"/>
    <property type="match status" value="1"/>
</dbReference>
<dbReference type="GO" id="GO:0000160">
    <property type="term" value="P:phosphorelay signal transduction system"/>
    <property type="evidence" value="ECO:0007669"/>
    <property type="project" value="InterPro"/>
</dbReference>
<dbReference type="Gene3D" id="3.40.50.2300">
    <property type="match status" value="1"/>
</dbReference>
<dbReference type="InterPro" id="IPR001789">
    <property type="entry name" value="Sig_transdc_resp-reg_receiver"/>
</dbReference>
<dbReference type="InterPro" id="IPR050595">
    <property type="entry name" value="Bact_response_regulator"/>
</dbReference>
<dbReference type="CDD" id="cd17546">
    <property type="entry name" value="REC_hyHK_CKI1_RcsC-like"/>
    <property type="match status" value="1"/>
</dbReference>
<dbReference type="AlphaFoldDB" id="A0A2P2EBR1"/>
<feature type="domain" description="Response regulatory" evidence="3">
    <location>
        <begin position="19"/>
        <end position="142"/>
    </location>
</feature>
<keyword evidence="5" id="KW-1185">Reference proteome</keyword>
<keyword evidence="1 2" id="KW-0597">Phosphoprotein</keyword>
<dbReference type="InterPro" id="IPR011006">
    <property type="entry name" value="CheY-like_superfamily"/>
</dbReference>
<reference evidence="4 5" key="1">
    <citation type="journal article" date="2018" name="Genome Announc.">
        <title>Draft Genome Sequence of "Candidatus Phycosocius bacilliformis," an Alphaproteobacterial Ectosymbiont of the Hydrocarbon-Producing Green Alga Botryococcus braunii.</title>
        <authorList>
            <person name="Tanabe Y."/>
            <person name="Yamaguchi H."/>
            <person name="Watanabe M.M."/>
        </authorList>
    </citation>
    <scope>NUCLEOTIDE SEQUENCE [LARGE SCALE GENOMIC DNA]</scope>
    <source>
        <strain evidence="4 5">BOTRYCO-2</strain>
    </source>
</reference>
<dbReference type="SMART" id="SM00448">
    <property type="entry name" value="REC"/>
    <property type="match status" value="1"/>
</dbReference>
<dbReference type="Pfam" id="PF00072">
    <property type="entry name" value="Response_reg"/>
    <property type="match status" value="1"/>
</dbReference>
<dbReference type="Proteomes" id="UP000245086">
    <property type="component" value="Unassembled WGS sequence"/>
</dbReference>
<dbReference type="EMBL" id="BFBR01000006">
    <property type="protein sequence ID" value="GBF58481.1"/>
    <property type="molecule type" value="Genomic_DNA"/>
</dbReference>
<name>A0A2P2EBR1_9PROT</name>
<comment type="caution">
    <text evidence="4">The sequence shown here is derived from an EMBL/GenBank/DDBJ whole genome shotgun (WGS) entry which is preliminary data.</text>
</comment>
<evidence type="ECO:0000259" key="3">
    <source>
        <dbReference type="PROSITE" id="PS50110"/>
    </source>
</evidence>
<accession>A0A2P2EBR1</accession>
<evidence type="ECO:0000313" key="4">
    <source>
        <dbReference type="EMBL" id="GBF58481.1"/>
    </source>
</evidence>
<evidence type="ECO:0000256" key="2">
    <source>
        <dbReference type="PROSITE-ProRule" id="PRU00169"/>
    </source>
</evidence>
<sequence>MSAVRKLTESKSQDFVNKRILLVDDHIHVRTIFTSILNGLGMFRLSTADRADKAMSTMQAEPIDLVITDFNMPGQSGIALAQRIREEVRSPSPRFNPSIPIIMITSFGTKKCLIAARDAGVDEFLAKPFTTMAVAERLDSAINMQRPFIVSDRYIGPCRRRRTDPILSGLKRRENDRLPVLVDLEDEHDLIRTDADILIDLGHRDTTTQETQDAISQIGEMTAARANKIRDGLLERAAMSLLRYVALATARGTLESDIVEMHGYAVKQLLDLAGRDLNLSNQVVDSLEHAVAKRTKTRELA</sequence>
<dbReference type="PANTHER" id="PTHR44591">
    <property type="entry name" value="STRESS RESPONSE REGULATOR PROTEIN 1"/>
    <property type="match status" value="1"/>
</dbReference>
<organism evidence="4 5">
    <name type="scientific">Candidatus Phycosocius bacilliformis</name>
    <dbReference type="NCBI Taxonomy" id="1445552"/>
    <lineage>
        <taxon>Bacteria</taxon>
        <taxon>Pseudomonadati</taxon>
        <taxon>Pseudomonadota</taxon>
        <taxon>Alphaproteobacteria</taxon>
        <taxon>Caulobacterales</taxon>
        <taxon>Caulobacterales incertae sedis</taxon>
        <taxon>Candidatus Phycosocius</taxon>
    </lineage>
</organism>
<feature type="modified residue" description="4-aspartylphosphate" evidence="2">
    <location>
        <position position="69"/>
    </location>
</feature>
<dbReference type="PANTHER" id="PTHR44591:SF3">
    <property type="entry name" value="RESPONSE REGULATORY DOMAIN-CONTAINING PROTEIN"/>
    <property type="match status" value="1"/>
</dbReference>
<proteinExistence type="predicted"/>
<evidence type="ECO:0000256" key="1">
    <source>
        <dbReference type="ARBA" id="ARBA00022553"/>
    </source>
</evidence>
<gene>
    <name evidence="4" type="primary">cheY_8</name>
    <name evidence="4" type="ORF">PbB2_02167</name>
</gene>
<evidence type="ECO:0000313" key="5">
    <source>
        <dbReference type="Proteomes" id="UP000245086"/>
    </source>
</evidence>
<dbReference type="SUPFAM" id="SSF52172">
    <property type="entry name" value="CheY-like"/>
    <property type="match status" value="1"/>
</dbReference>
<protein>
    <submittedName>
        <fullName evidence="4">Chemotaxis protein CheY</fullName>
    </submittedName>
</protein>
<dbReference type="OrthoDB" id="9786548at2"/>